<dbReference type="Gene3D" id="2.30.130.30">
    <property type="entry name" value="Hypothetical protein"/>
    <property type="match status" value="1"/>
</dbReference>
<evidence type="ECO:0000313" key="1">
    <source>
        <dbReference type="EMBL" id="QEA08237.1"/>
    </source>
</evidence>
<dbReference type="SUPFAM" id="SSF88697">
    <property type="entry name" value="PUA domain-like"/>
    <property type="match status" value="1"/>
</dbReference>
<accession>A0A5B8RME6</accession>
<protein>
    <submittedName>
        <fullName evidence="1">Uncharacterized protein</fullName>
    </submittedName>
</protein>
<dbReference type="EMBL" id="MN081869">
    <property type="protein sequence ID" value="QEA08237.1"/>
    <property type="molecule type" value="Genomic_DNA"/>
</dbReference>
<proteinExistence type="predicted"/>
<dbReference type="InterPro" id="IPR015947">
    <property type="entry name" value="PUA-like_sf"/>
</dbReference>
<name>A0A5B8RME6_9VIRU</name>
<organism evidence="1">
    <name type="scientific">Iridovirus Liz-CrIV</name>
    <dbReference type="NCBI Taxonomy" id="2594309"/>
    <lineage>
        <taxon>Viruses</taxon>
        <taxon>Varidnaviria</taxon>
        <taxon>Bamfordvirae</taxon>
        <taxon>Nucleocytoviricota</taxon>
        <taxon>Megaviricetes</taxon>
        <taxon>Pimascovirales</taxon>
        <taxon>Pimascovirales incertae sedis</taxon>
        <taxon>Iridoviridae</taxon>
    </lineage>
</organism>
<sequence length="48" mass="5468">MLENEGIQNCLPNCNDINEAIEIYRNIGNYRNLEKNGVIAIKFNSVNV</sequence>
<reference evidence="1" key="1">
    <citation type="journal article" date="2019" name="Viruses">
        <title>Detection and Characterization of Invertebrate Iridoviruses Found in Reptiles and Prey Insects in Europe over the Past Two Decades.</title>
        <authorList>
            <person name="Papp T."/>
            <person name="Marschang R.E."/>
        </authorList>
    </citation>
    <scope>NUCLEOTIDE SEQUENCE</scope>
    <source>
        <strain evidence="1">Liz-CrIV</strain>
    </source>
</reference>